<evidence type="ECO:0000313" key="9">
    <source>
        <dbReference type="Proteomes" id="UP000053317"/>
    </source>
</evidence>
<feature type="transmembrane region" description="Helical" evidence="6">
    <location>
        <begin position="189"/>
        <end position="209"/>
    </location>
</feature>
<feature type="transmembrane region" description="Helical" evidence="6">
    <location>
        <begin position="159"/>
        <end position="177"/>
    </location>
</feature>
<feature type="transmembrane region" description="Helical" evidence="6">
    <location>
        <begin position="312"/>
        <end position="330"/>
    </location>
</feature>
<proteinExistence type="predicted"/>
<dbReference type="PANTHER" id="PTHR23501:SF198">
    <property type="entry name" value="AZOLE RESISTANCE PROTEIN 1-RELATED"/>
    <property type="match status" value="1"/>
</dbReference>
<dbReference type="GO" id="GO:0005886">
    <property type="term" value="C:plasma membrane"/>
    <property type="evidence" value="ECO:0007669"/>
    <property type="project" value="TreeGrafter"/>
</dbReference>
<feature type="transmembrane region" description="Helical" evidence="6">
    <location>
        <begin position="502"/>
        <end position="523"/>
    </location>
</feature>
<sequence length="616" mass="66084">MSENQLHPGPTGLPHSPILRPFEDQAIRKDRKSAEVPVGTSSHIEIATGNLDLALKPSDEPSTIATIAANAKDSARRAERQEREYLHGCRVVFAFFAWLLTKFMGGLGGNMLSPALPLVASQFNALDQLGWVSGAYYMTQCACMLLFGQCLAMFNSKHVLIAAIAFFMLGSCIYGAAHSIETLILGRAFAGIGAAGCWVSVQTLVAMLVELKDRPGILGLFGLQNAVSGTLGPIIAGALTNAGHWRWCFLVVLPLGAASILVAIVTLPSFPPWPLNEETSAAFDRHLGLISGGRWNVTSPVVRRALLVDWPGYLIVTSSLVCFILALQWGGSTVPYTSATVIGLYIGFGLIMAAFVFWESRAAWPIMPPGAFKNRTLIGASVLALFTLMCNLFFAVFGPVIYEAGRGSSSLHAGILIIPFLLTVVLSQGAEGFIMSYTKRYWIWGPTSPTFLAIGGGLLFTVDVNTTSAQLIGCQIIYGLGIGFTQNVALLSVQADNEPRAVPAAIAIVSFAQLFGGMCGPVIGEAILGSSLRKYLPKYGVPPATSKAVIASVDAIWSLEGPMRTKVVKAYLRSLNNVYIASVPVAFCIILAARVIRDVRLEKKSETDQYEFPEEN</sequence>
<reference evidence="8 9" key="1">
    <citation type="submission" date="2015-05" db="EMBL/GenBank/DDBJ databases">
        <title>Distinctive expansion of gene families associated with plant cell wall degradation and secondary metabolism in the genomes of grapevine trunk pathogens.</title>
        <authorList>
            <person name="Lawrence D.P."/>
            <person name="Travadon R."/>
            <person name="Rolshausen P.E."/>
            <person name="Baumgartner K."/>
        </authorList>
    </citation>
    <scope>NUCLEOTIDE SEQUENCE [LARGE SCALE GENOMIC DNA]</scope>
    <source>
        <strain evidence="8">UCRPC4</strain>
    </source>
</reference>
<organism evidence="8 9">
    <name type="scientific">Phaeomoniella chlamydospora</name>
    <name type="common">Phaeoacremonium chlamydosporum</name>
    <dbReference type="NCBI Taxonomy" id="158046"/>
    <lineage>
        <taxon>Eukaryota</taxon>
        <taxon>Fungi</taxon>
        <taxon>Dikarya</taxon>
        <taxon>Ascomycota</taxon>
        <taxon>Pezizomycotina</taxon>
        <taxon>Eurotiomycetes</taxon>
        <taxon>Chaetothyriomycetidae</taxon>
        <taxon>Phaeomoniellales</taxon>
        <taxon>Phaeomoniellaceae</taxon>
        <taxon>Phaeomoniella</taxon>
    </lineage>
</organism>
<keyword evidence="3 6" id="KW-1133">Transmembrane helix</keyword>
<gene>
    <name evidence="8" type="ORF">UCRPC4_g01391</name>
</gene>
<evidence type="ECO:0000256" key="2">
    <source>
        <dbReference type="ARBA" id="ARBA00022692"/>
    </source>
</evidence>
<feature type="transmembrane region" description="Helical" evidence="6">
    <location>
        <begin position="85"/>
        <end position="108"/>
    </location>
</feature>
<feature type="transmembrane region" description="Helical" evidence="6">
    <location>
        <begin position="244"/>
        <end position="267"/>
    </location>
</feature>
<reference evidence="8 9" key="2">
    <citation type="submission" date="2015-05" db="EMBL/GenBank/DDBJ databases">
        <authorList>
            <person name="Morales-Cruz A."/>
            <person name="Amrine K.C."/>
            <person name="Cantu D."/>
        </authorList>
    </citation>
    <scope>NUCLEOTIDE SEQUENCE [LARGE SCALE GENOMIC DNA]</scope>
    <source>
        <strain evidence="8">UCRPC4</strain>
    </source>
</reference>
<feature type="transmembrane region" description="Helical" evidence="6">
    <location>
        <begin position="578"/>
        <end position="596"/>
    </location>
</feature>
<comment type="subcellular location">
    <subcellularLocation>
        <location evidence="1">Membrane</location>
        <topology evidence="1">Multi-pass membrane protein</topology>
    </subcellularLocation>
</comment>
<feature type="region of interest" description="Disordered" evidence="5">
    <location>
        <begin position="1"/>
        <end position="20"/>
    </location>
</feature>
<evidence type="ECO:0000313" key="8">
    <source>
        <dbReference type="EMBL" id="KKY26925.1"/>
    </source>
</evidence>
<feature type="transmembrane region" description="Helical" evidence="6">
    <location>
        <begin position="413"/>
        <end position="434"/>
    </location>
</feature>
<dbReference type="OrthoDB" id="10021397at2759"/>
<protein>
    <submittedName>
        <fullName evidence="8">Putative mfs toxin efflux pump</fullName>
    </submittedName>
</protein>
<dbReference type="EMBL" id="LCWF01000033">
    <property type="protein sequence ID" value="KKY26925.1"/>
    <property type="molecule type" value="Genomic_DNA"/>
</dbReference>
<dbReference type="PANTHER" id="PTHR23501">
    <property type="entry name" value="MAJOR FACILITATOR SUPERFAMILY"/>
    <property type="match status" value="1"/>
</dbReference>
<feature type="transmembrane region" description="Helical" evidence="6">
    <location>
        <begin position="377"/>
        <end position="401"/>
    </location>
</feature>
<dbReference type="AlphaFoldDB" id="A0A0G2HEN4"/>
<evidence type="ECO:0000256" key="5">
    <source>
        <dbReference type="SAM" id="MobiDB-lite"/>
    </source>
</evidence>
<feature type="transmembrane region" description="Helical" evidence="6">
    <location>
        <begin position="441"/>
        <end position="462"/>
    </location>
</feature>
<evidence type="ECO:0000256" key="1">
    <source>
        <dbReference type="ARBA" id="ARBA00004141"/>
    </source>
</evidence>
<dbReference type="Gene3D" id="1.20.1250.20">
    <property type="entry name" value="MFS general substrate transporter like domains"/>
    <property type="match status" value="2"/>
</dbReference>
<dbReference type="InterPro" id="IPR036259">
    <property type="entry name" value="MFS_trans_sf"/>
</dbReference>
<dbReference type="SUPFAM" id="SSF103473">
    <property type="entry name" value="MFS general substrate transporter"/>
    <property type="match status" value="1"/>
</dbReference>
<dbReference type="InterPro" id="IPR011701">
    <property type="entry name" value="MFS"/>
</dbReference>
<feature type="transmembrane region" description="Helical" evidence="6">
    <location>
        <begin position="216"/>
        <end position="238"/>
    </location>
</feature>
<evidence type="ECO:0000259" key="7">
    <source>
        <dbReference type="PROSITE" id="PS50850"/>
    </source>
</evidence>
<feature type="domain" description="Major facilitator superfamily (MFS) profile" evidence="7">
    <location>
        <begin position="94"/>
        <end position="566"/>
    </location>
</feature>
<dbReference type="Proteomes" id="UP000053317">
    <property type="component" value="Unassembled WGS sequence"/>
</dbReference>
<evidence type="ECO:0000256" key="3">
    <source>
        <dbReference type="ARBA" id="ARBA00022989"/>
    </source>
</evidence>
<feature type="transmembrane region" description="Helical" evidence="6">
    <location>
        <begin position="336"/>
        <end position="357"/>
    </location>
</feature>
<dbReference type="Pfam" id="PF07690">
    <property type="entry name" value="MFS_1"/>
    <property type="match status" value="1"/>
</dbReference>
<name>A0A0G2HEN4_PHACM</name>
<accession>A0A0G2HEN4</accession>
<keyword evidence="4 6" id="KW-0472">Membrane</keyword>
<dbReference type="InterPro" id="IPR020846">
    <property type="entry name" value="MFS_dom"/>
</dbReference>
<evidence type="ECO:0000256" key="6">
    <source>
        <dbReference type="SAM" id="Phobius"/>
    </source>
</evidence>
<evidence type="ECO:0000256" key="4">
    <source>
        <dbReference type="ARBA" id="ARBA00023136"/>
    </source>
</evidence>
<dbReference type="GO" id="GO:0022857">
    <property type="term" value="F:transmembrane transporter activity"/>
    <property type="evidence" value="ECO:0007669"/>
    <property type="project" value="InterPro"/>
</dbReference>
<keyword evidence="2 6" id="KW-0812">Transmembrane</keyword>
<feature type="transmembrane region" description="Helical" evidence="6">
    <location>
        <begin position="468"/>
        <end position="490"/>
    </location>
</feature>
<comment type="caution">
    <text evidence="8">The sequence shown here is derived from an EMBL/GenBank/DDBJ whole genome shotgun (WGS) entry which is preliminary data.</text>
</comment>
<dbReference type="PROSITE" id="PS50850">
    <property type="entry name" value="MFS"/>
    <property type="match status" value="1"/>
</dbReference>
<keyword evidence="9" id="KW-1185">Reference proteome</keyword>